<organism evidence="2">
    <name type="scientific">Gongylonema pulchrum</name>
    <dbReference type="NCBI Taxonomy" id="637853"/>
    <lineage>
        <taxon>Eukaryota</taxon>
        <taxon>Metazoa</taxon>
        <taxon>Ecdysozoa</taxon>
        <taxon>Nematoda</taxon>
        <taxon>Chromadorea</taxon>
        <taxon>Rhabditida</taxon>
        <taxon>Spirurina</taxon>
        <taxon>Spiruromorpha</taxon>
        <taxon>Spiruroidea</taxon>
        <taxon>Gongylonematidae</taxon>
        <taxon>Gongylonema</taxon>
    </lineage>
</organism>
<dbReference type="AlphaFoldDB" id="A0A183E9B0"/>
<dbReference type="InterPro" id="IPR013087">
    <property type="entry name" value="Znf_C2H2_type"/>
</dbReference>
<dbReference type="WBParaSite" id="GPUH_0001757301-mRNA-1">
    <property type="protein sequence ID" value="GPUH_0001757301-mRNA-1"/>
    <property type="gene ID" value="GPUH_0001757301"/>
</dbReference>
<feature type="domain" description="C2H2-type" evidence="1">
    <location>
        <begin position="82"/>
        <end position="104"/>
    </location>
</feature>
<name>A0A183E9B0_9BILA</name>
<dbReference type="SMART" id="SM00355">
    <property type="entry name" value="ZnF_C2H2"/>
    <property type="match status" value="4"/>
</dbReference>
<dbReference type="Gene3D" id="3.30.160.60">
    <property type="entry name" value="Classic Zinc Finger"/>
    <property type="match status" value="1"/>
</dbReference>
<feature type="domain" description="C2H2-type" evidence="1">
    <location>
        <begin position="110"/>
        <end position="132"/>
    </location>
</feature>
<sequence length="207" mass="23737">LIIRRRYSSQHRETIRPGSKVYQCTTCRYKTAHEDRFQEHRIDHAVRIQQRLTTSIKRAAQGGDRWIKPRFTRKGTRVANQLTCSKCSFYCDTAVAYNTHIEMHGAKSIFTCCVCDYSSMTKNVVDFHEANHHLSESLSTLAKAKLGNDDTEMKKPVREVLRCCRCDFTAHTIVYFTKHWAQAHSSTSEDKAIAGELEMGLKQCSVA</sequence>
<evidence type="ECO:0000313" key="2">
    <source>
        <dbReference type="WBParaSite" id="GPUH_0001757301-mRNA-1"/>
    </source>
</evidence>
<feature type="domain" description="C2H2-type" evidence="1">
    <location>
        <begin position="22"/>
        <end position="44"/>
    </location>
</feature>
<reference evidence="2" key="1">
    <citation type="submission" date="2016-06" db="UniProtKB">
        <authorList>
            <consortium name="WormBaseParasite"/>
        </authorList>
    </citation>
    <scope>IDENTIFICATION</scope>
</reference>
<feature type="domain" description="C2H2-type" evidence="1">
    <location>
        <begin position="161"/>
        <end position="184"/>
    </location>
</feature>
<proteinExistence type="predicted"/>
<protein>
    <submittedName>
        <fullName evidence="2">C2H2-type domain-containing protein</fullName>
    </submittedName>
</protein>
<evidence type="ECO:0000259" key="1">
    <source>
        <dbReference type="SMART" id="SM00355"/>
    </source>
</evidence>
<accession>A0A183E9B0</accession>